<dbReference type="Gene3D" id="3.40.50.720">
    <property type="entry name" value="NAD(P)-binding Rossmann-like Domain"/>
    <property type="match status" value="1"/>
</dbReference>
<evidence type="ECO:0000313" key="3">
    <source>
        <dbReference type="EMBL" id="KFE47201.1"/>
    </source>
</evidence>
<dbReference type="PATRIC" id="fig|317.174.peg.4916"/>
<dbReference type="PRINTS" id="PR00081">
    <property type="entry name" value="GDHRDH"/>
</dbReference>
<dbReference type="PANTHER" id="PTHR43943:SF2">
    <property type="entry name" value="DEHYDROGENASE_REDUCTASE 4"/>
    <property type="match status" value="1"/>
</dbReference>
<comment type="caution">
    <text evidence="3">The sequence shown here is derived from an EMBL/GenBank/DDBJ whole genome shotgun (WGS) entry which is preliminary data.</text>
</comment>
<dbReference type="InterPro" id="IPR002347">
    <property type="entry name" value="SDR_fam"/>
</dbReference>
<dbReference type="AlphaFoldDB" id="A0A085UVI8"/>
<organism evidence="3 4">
    <name type="scientific">Pseudomonas syringae</name>
    <dbReference type="NCBI Taxonomy" id="317"/>
    <lineage>
        <taxon>Bacteria</taxon>
        <taxon>Pseudomonadati</taxon>
        <taxon>Pseudomonadota</taxon>
        <taxon>Gammaproteobacteria</taxon>
        <taxon>Pseudomonadales</taxon>
        <taxon>Pseudomonadaceae</taxon>
        <taxon>Pseudomonas</taxon>
    </lineage>
</organism>
<dbReference type="EMBL" id="JPQT01000130">
    <property type="protein sequence ID" value="KFE47201.1"/>
    <property type="molecule type" value="Genomic_DNA"/>
</dbReference>
<gene>
    <name evidence="3" type="ORF">IV02_24045</name>
</gene>
<dbReference type="RefSeq" id="WP_047578242.1">
    <property type="nucleotide sequence ID" value="NZ_JPQT01000130.1"/>
</dbReference>
<dbReference type="PANTHER" id="PTHR43943">
    <property type="entry name" value="DEHYDROGENASE/REDUCTASE (SDR FAMILY) MEMBER 4"/>
    <property type="match status" value="1"/>
</dbReference>
<dbReference type="Pfam" id="PF13561">
    <property type="entry name" value="adh_short_C2"/>
    <property type="match status" value="1"/>
</dbReference>
<dbReference type="InterPro" id="IPR057326">
    <property type="entry name" value="KR_dom"/>
</dbReference>
<protein>
    <submittedName>
        <fullName evidence="3">Oxidoreductase</fullName>
    </submittedName>
</protein>
<dbReference type="SUPFAM" id="SSF51735">
    <property type="entry name" value="NAD(P)-binding Rossmann-fold domains"/>
    <property type="match status" value="1"/>
</dbReference>
<name>A0A085UVI8_PSESX</name>
<evidence type="ECO:0000313" key="4">
    <source>
        <dbReference type="Proteomes" id="UP000028643"/>
    </source>
</evidence>
<dbReference type="InterPro" id="IPR036291">
    <property type="entry name" value="NAD(P)-bd_dom_sf"/>
</dbReference>
<accession>A0A085UVI8</accession>
<reference evidence="3 4" key="1">
    <citation type="submission" date="2014-07" db="EMBL/GenBank/DDBJ databases">
        <title>Draft Genome Sequences of Environmental Pseudomonas syringae strains.</title>
        <authorList>
            <person name="Baltrus D.A."/>
            <person name="Berge O."/>
            <person name="Morris C."/>
        </authorList>
    </citation>
    <scope>NUCLEOTIDE SEQUENCE [LARGE SCALE GENOMIC DNA]</scope>
    <source>
        <strain evidence="3 4">CEB003</strain>
    </source>
</reference>
<proteinExistence type="inferred from homology"/>
<evidence type="ECO:0000259" key="2">
    <source>
        <dbReference type="SMART" id="SM00822"/>
    </source>
</evidence>
<comment type="similarity">
    <text evidence="1">Belongs to the short-chain dehydrogenases/reductases (SDR) family.</text>
</comment>
<sequence length="246" mass="25436">MQFQDKVALVTGGSSGLGLAIAKELVEQGAHVVITGRRQQQLDEALSSLGSRASAVVADVSSSTDLSGLFSEIKSRHGRIDVLVANAGMGELAPLGSITEEHFDRVFNTNVKGVTFTVQGALPLMGDGSSIVIIGSTASIDPGPGLSVYGATKAALRTLVRSWVLDIKGRGVRINLLSPGPVDTDSLRNMLAEHAEAVIKSLSEKSTIGRIGQAHEIAKAVAFLASDAASYINGVELFADGGASQV</sequence>
<dbReference type="SMART" id="SM00822">
    <property type="entry name" value="PKS_KR"/>
    <property type="match status" value="1"/>
</dbReference>
<evidence type="ECO:0000256" key="1">
    <source>
        <dbReference type="ARBA" id="ARBA00006484"/>
    </source>
</evidence>
<dbReference type="Proteomes" id="UP000028643">
    <property type="component" value="Unassembled WGS sequence"/>
</dbReference>
<feature type="domain" description="Ketoreductase" evidence="2">
    <location>
        <begin position="6"/>
        <end position="180"/>
    </location>
</feature>
<dbReference type="FunFam" id="3.40.50.720:FF:000084">
    <property type="entry name" value="Short-chain dehydrogenase reductase"/>
    <property type="match status" value="1"/>
</dbReference>
<dbReference type="CDD" id="cd05233">
    <property type="entry name" value="SDR_c"/>
    <property type="match status" value="1"/>
</dbReference>